<feature type="compositionally biased region" description="Basic and acidic residues" evidence="1">
    <location>
        <begin position="116"/>
        <end position="131"/>
    </location>
</feature>
<proteinExistence type="predicted"/>
<protein>
    <submittedName>
        <fullName evidence="2">Predicted protein</fullName>
    </submittedName>
</protein>
<dbReference type="AlphaFoldDB" id="C1N473"/>
<evidence type="ECO:0000313" key="3">
    <source>
        <dbReference type="Proteomes" id="UP000001876"/>
    </source>
</evidence>
<evidence type="ECO:0000313" key="2">
    <source>
        <dbReference type="EMBL" id="EEH53559.1"/>
    </source>
</evidence>
<dbReference type="Proteomes" id="UP000001876">
    <property type="component" value="Unassembled WGS sequence"/>
</dbReference>
<sequence>MIASNIAPANRAAVARCFPSFRIVFPDPAALTPSSASPYLAPSPLTTRYKSSSARTAATNPAPDASSSSRRSRSSRGPSLHRHASAADGARQSPSVSSLANLWVKRSVSRTSYRSNVEREVRVKSDDGESP</sequence>
<organism evidence="3">
    <name type="scientific">Micromonas pusilla (strain CCMP1545)</name>
    <name type="common">Picoplanktonic green alga</name>
    <dbReference type="NCBI Taxonomy" id="564608"/>
    <lineage>
        <taxon>Eukaryota</taxon>
        <taxon>Viridiplantae</taxon>
        <taxon>Chlorophyta</taxon>
        <taxon>Mamiellophyceae</taxon>
        <taxon>Mamiellales</taxon>
        <taxon>Mamiellaceae</taxon>
        <taxon>Micromonas</taxon>
    </lineage>
</organism>
<keyword evidence="3" id="KW-1185">Reference proteome</keyword>
<feature type="region of interest" description="Disordered" evidence="1">
    <location>
        <begin position="110"/>
        <end position="131"/>
    </location>
</feature>
<evidence type="ECO:0000256" key="1">
    <source>
        <dbReference type="SAM" id="MobiDB-lite"/>
    </source>
</evidence>
<dbReference type="GeneID" id="9688180"/>
<dbReference type="EMBL" id="GG663746">
    <property type="protein sequence ID" value="EEH53559.1"/>
    <property type="molecule type" value="Genomic_DNA"/>
</dbReference>
<feature type="compositionally biased region" description="Basic residues" evidence="1">
    <location>
        <begin position="70"/>
        <end position="84"/>
    </location>
</feature>
<reference evidence="2 3" key="1">
    <citation type="journal article" date="2009" name="Science">
        <title>Green evolution and dynamic adaptations revealed by genomes of the marine picoeukaryotes Micromonas.</title>
        <authorList>
            <person name="Worden A.Z."/>
            <person name="Lee J.H."/>
            <person name="Mock T."/>
            <person name="Rouze P."/>
            <person name="Simmons M.P."/>
            <person name="Aerts A.L."/>
            <person name="Allen A.E."/>
            <person name="Cuvelier M.L."/>
            <person name="Derelle E."/>
            <person name="Everett M.V."/>
            <person name="Foulon E."/>
            <person name="Grimwood J."/>
            <person name="Gundlach H."/>
            <person name="Henrissat B."/>
            <person name="Napoli C."/>
            <person name="McDonald S.M."/>
            <person name="Parker M.S."/>
            <person name="Rombauts S."/>
            <person name="Salamov A."/>
            <person name="Von Dassow P."/>
            <person name="Badger J.H."/>
            <person name="Coutinho P.M."/>
            <person name="Demir E."/>
            <person name="Dubchak I."/>
            <person name="Gentemann C."/>
            <person name="Eikrem W."/>
            <person name="Gready J.E."/>
            <person name="John U."/>
            <person name="Lanier W."/>
            <person name="Lindquist E.A."/>
            <person name="Lucas S."/>
            <person name="Mayer K.F."/>
            <person name="Moreau H."/>
            <person name="Not F."/>
            <person name="Otillar R."/>
            <person name="Panaud O."/>
            <person name="Pangilinan J."/>
            <person name="Paulsen I."/>
            <person name="Piegu B."/>
            <person name="Poliakov A."/>
            <person name="Robbens S."/>
            <person name="Schmutz J."/>
            <person name="Toulza E."/>
            <person name="Wyss T."/>
            <person name="Zelensky A."/>
            <person name="Zhou K."/>
            <person name="Armbrust E.V."/>
            <person name="Bhattacharya D."/>
            <person name="Goodenough U.W."/>
            <person name="Van de Peer Y."/>
            <person name="Grigoriev I.V."/>
        </authorList>
    </citation>
    <scope>NUCLEOTIDE SEQUENCE [LARGE SCALE GENOMIC DNA]</scope>
    <source>
        <strain evidence="2 3">CCMP1545</strain>
    </source>
</reference>
<accession>C1N473</accession>
<gene>
    <name evidence="2" type="ORF">MICPUCDRAFT_68821</name>
</gene>
<dbReference type="KEGG" id="mpp:MICPUCDRAFT_68821"/>
<feature type="compositionally biased region" description="Polar residues" evidence="1">
    <location>
        <begin position="46"/>
        <end position="59"/>
    </location>
</feature>
<feature type="compositionally biased region" description="Low complexity" evidence="1">
    <location>
        <begin position="33"/>
        <end position="45"/>
    </location>
</feature>
<name>C1N473_MICPC</name>
<feature type="region of interest" description="Disordered" evidence="1">
    <location>
        <begin position="33"/>
        <end position="98"/>
    </location>
</feature>
<dbReference type="RefSeq" id="XP_003062740.1">
    <property type="nucleotide sequence ID" value="XM_003062694.1"/>
</dbReference>